<dbReference type="SUPFAM" id="SSF50249">
    <property type="entry name" value="Nucleic acid-binding proteins"/>
    <property type="match status" value="1"/>
</dbReference>
<dbReference type="PANTHER" id="PTHR15114">
    <property type="entry name" value="REPLICATION PROTEIN A3"/>
    <property type="match status" value="1"/>
</dbReference>
<dbReference type="GO" id="GO:0006298">
    <property type="term" value="P:mismatch repair"/>
    <property type="evidence" value="ECO:0007669"/>
    <property type="project" value="TreeGrafter"/>
</dbReference>
<dbReference type="InterPro" id="IPR013970">
    <property type="entry name" value="Rfa2"/>
</dbReference>
<gene>
    <name evidence="4" type="primary">RPA3</name>
    <name evidence="4" type="ORF">OS493_040297</name>
</gene>
<dbReference type="GO" id="GO:0006260">
    <property type="term" value="P:DNA replication"/>
    <property type="evidence" value="ECO:0007669"/>
    <property type="project" value="InterPro"/>
</dbReference>
<proteinExistence type="inferred from homology"/>
<evidence type="ECO:0000313" key="4">
    <source>
        <dbReference type="EMBL" id="KAJ7381581.1"/>
    </source>
</evidence>
<dbReference type="Proteomes" id="UP001163046">
    <property type="component" value="Unassembled WGS sequence"/>
</dbReference>
<name>A0A9X0CZU1_9CNID</name>
<dbReference type="EMBL" id="MU826208">
    <property type="protein sequence ID" value="KAJ7381581.1"/>
    <property type="molecule type" value="Genomic_DNA"/>
</dbReference>
<keyword evidence="5" id="KW-1185">Reference proteome</keyword>
<dbReference type="GO" id="GO:0006284">
    <property type="term" value="P:base-excision repair"/>
    <property type="evidence" value="ECO:0007669"/>
    <property type="project" value="TreeGrafter"/>
</dbReference>
<dbReference type="GO" id="GO:0005662">
    <property type="term" value="C:DNA replication factor A complex"/>
    <property type="evidence" value="ECO:0007669"/>
    <property type="project" value="TreeGrafter"/>
</dbReference>
<reference evidence="4" key="1">
    <citation type="submission" date="2023-01" db="EMBL/GenBank/DDBJ databases">
        <title>Genome assembly of the deep-sea coral Lophelia pertusa.</title>
        <authorList>
            <person name="Herrera S."/>
            <person name="Cordes E."/>
        </authorList>
    </citation>
    <scope>NUCLEOTIDE SEQUENCE</scope>
    <source>
        <strain evidence="4">USNM1676648</strain>
        <tissue evidence="4">Polyp</tissue>
    </source>
</reference>
<evidence type="ECO:0000256" key="1">
    <source>
        <dbReference type="ARBA" id="ARBA00004123"/>
    </source>
</evidence>
<dbReference type="InterPro" id="IPR012340">
    <property type="entry name" value="NA-bd_OB-fold"/>
</dbReference>
<dbReference type="GO" id="GO:0000724">
    <property type="term" value="P:double-strand break repair via homologous recombination"/>
    <property type="evidence" value="ECO:0007669"/>
    <property type="project" value="TreeGrafter"/>
</dbReference>
<keyword evidence="3" id="KW-0539">Nucleus</keyword>
<dbReference type="GO" id="GO:0003684">
    <property type="term" value="F:damaged DNA binding"/>
    <property type="evidence" value="ECO:0007669"/>
    <property type="project" value="TreeGrafter"/>
</dbReference>
<feature type="non-terminal residue" evidence="4">
    <location>
        <position position="122"/>
    </location>
</feature>
<dbReference type="Pfam" id="PF08661">
    <property type="entry name" value="Rep_fac-A_3"/>
    <property type="match status" value="1"/>
</dbReference>
<dbReference type="OrthoDB" id="188186at2759"/>
<dbReference type="GO" id="GO:0035861">
    <property type="term" value="C:site of double-strand break"/>
    <property type="evidence" value="ECO:0007669"/>
    <property type="project" value="TreeGrafter"/>
</dbReference>
<keyword evidence="4" id="KW-0687">Ribonucleoprotein</keyword>
<dbReference type="AlphaFoldDB" id="A0A9X0CZU1"/>
<organism evidence="4 5">
    <name type="scientific">Desmophyllum pertusum</name>
    <dbReference type="NCBI Taxonomy" id="174260"/>
    <lineage>
        <taxon>Eukaryota</taxon>
        <taxon>Metazoa</taxon>
        <taxon>Cnidaria</taxon>
        <taxon>Anthozoa</taxon>
        <taxon>Hexacorallia</taxon>
        <taxon>Scleractinia</taxon>
        <taxon>Caryophylliina</taxon>
        <taxon>Caryophylliidae</taxon>
        <taxon>Desmophyllum</taxon>
    </lineage>
</organism>
<comment type="similarity">
    <text evidence="2">Belongs to the replication factor A protein 3 family.</text>
</comment>
<evidence type="ECO:0000256" key="2">
    <source>
        <dbReference type="ARBA" id="ARBA00009761"/>
    </source>
</evidence>
<comment type="caution">
    <text evidence="4">The sequence shown here is derived from an EMBL/GenBank/DDBJ whole genome shotgun (WGS) entry which is preliminary data.</text>
</comment>
<accession>A0A9X0CZU1</accession>
<dbReference type="GO" id="GO:0006289">
    <property type="term" value="P:nucleotide-excision repair"/>
    <property type="evidence" value="ECO:0007669"/>
    <property type="project" value="TreeGrafter"/>
</dbReference>
<comment type="subcellular location">
    <subcellularLocation>
        <location evidence="1">Nucleus</location>
    </subcellularLocation>
</comment>
<evidence type="ECO:0000313" key="5">
    <source>
        <dbReference type="Proteomes" id="UP001163046"/>
    </source>
</evidence>
<dbReference type="GO" id="GO:0003697">
    <property type="term" value="F:single-stranded DNA binding"/>
    <property type="evidence" value="ECO:0007669"/>
    <property type="project" value="TreeGrafter"/>
</dbReference>
<keyword evidence="4" id="KW-0689">Ribosomal protein</keyword>
<dbReference type="PANTHER" id="PTHR15114:SF1">
    <property type="entry name" value="REPLICATION PROTEIN A 14 KDA SUBUNIT"/>
    <property type="match status" value="1"/>
</dbReference>
<dbReference type="GO" id="GO:0005840">
    <property type="term" value="C:ribosome"/>
    <property type="evidence" value="ECO:0007669"/>
    <property type="project" value="UniProtKB-KW"/>
</dbReference>
<evidence type="ECO:0000256" key="3">
    <source>
        <dbReference type="ARBA" id="ARBA00023242"/>
    </source>
</evidence>
<protein>
    <submittedName>
        <fullName evidence="4">60S acidic ribosomal protein P1-alpha 3</fullName>
    </submittedName>
</protein>
<sequence length="122" mass="13034">TKRSNAVNVAEDIPEELVCLVGGGGNQRGKISSNGAELKLMACDQKIVNVTLDAPLDEQLQGAVEVIGKVERNCSLSSQRIIPYNDDFDLELYGEAITMATDFPDIFGSTQSNGLATNKTGE</sequence>
<dbReference type="Gene3D" id="2.40.50.140">
    <property type="entry name" value="Nucleic acid-binding proteins"/>
    <property type="match status" value="1"/>
</dbReference>